<name>A0ABP6GNI3_9ACTN</name>
<dbReference type="RefSeq" id="WP_344451158.1">
    <property type="nucleotide sequence ID" value="NZ_BAAATZ010000012.1"/>
</dbReference>
<dbReference type="InterPro" id="IPR002575">
    <property type="entry name" value="Aminoglycoside_PTrfase"/>
</dbReference>
<keyword evidence="3" id="KW-1185">Reference proteome</keyword>
<organism evidence="2 3">
    <name type="scientific">Actinocorallia aurantiaca</name>
    <dbReference type="NCBI Taxonomy" id="46204"/>
    <lineage>
        <taxon>Bacteria</taxon>
        <taxon>Bacillati</taxon>
        <taxon>Actinomycetota</taxon>
        <taxon>Actinomycetes</taxon>
        <taxon>Streptosporangiales</taxon>
        <taxon>Thermomonosporaceae</taxon>
        <taxon>Actinocorallia</taxon>
    </lineage>
</organism>
<dbReference type="Gene3D" id="3.90.1200.10">
    <property type="match status" value="1"/>
</dbReference>
<reference evidence="3" key="1">
    <citation type="journal article" date="2019" name="Int. J. Syst. Evol. Microbiol.">
        <title>The Global Catalogue of Microorganisms (GCM) 10K type strain sequencing project: providing services to taxonomists for standard genome sequencing and annotation.</title>
        <authorList>
            <consortium name="The Broad Institute Genomics Platform"/>
            <consortium name="The Broad Institute Genome Sequencing Center for Infectious Disease"/>
            <person name="Wu L."/>
            <person name="Ma J."/>
        </authorList>
    </citation>
    <scope>NUCLEOTIDE SEQUENCE [LARGE SCALE GENOMIC DNA]</scope>
    <source>
        <strain evidence="3">JCM 8201</strain>
    </source>
</reference>
<dbReference type="EMBL" id="BAAATZ010000012">
    <property type="protein sequence ID" value="GAA2727046.1"/>
    <property type="molecule type" value="Genomic_DNA"/>
</dbReference>
<evidence type="ECO:0000313" key="2">
    <source>
        <dbReference type="EMBL" id="GAA2727046.1"/>
    </source>
</evidence>
<comment type="caution">
    <text evidence="2">The sequence shown here is derived from an EMBL/GenBank/DDBJ whole genome shotgun (WGS) entry which is preliminary data.</text>
</comment>
<evidence type="ECO:0000313" key="3">
    <source>
        <dbReference type="Proteomes" id="UP001501842"/>
    </source>
</evidence>
<evidence type="ECO:0000259" key="1">
    <source>
        <dbReference type="Pfam" id="PF01636"/>
    </source>
</evidence>
<dbReference type="InterPro" id="IPR011009">
    <property type="entry name" value="Kinase-like_dom_sf"/>
</dbReference>
<dbReference type="Proteomes" id="UP001501842">
    <property type="component" value="Unassembled WGS sequence"/>
</dbReference>
<dbReference type="Pfam" id="PF01636">
    <property type="entry name" value="APH"/>
    <property type="match status" value="1"/>
</dbReference>
<proteinExistence type="predicted"/>
<dbReference type="SUPFAM" id="SSF56112">
    <property type="entry name" value="Protein kinase-like (PK-like)"/>
    <property type="match status" value="1"/>
</dbReference>
<gene>
    <name evidence="2" type="ORF">GCM10010439_31820</name>
</gene>
<sequence length="296" mass="33617">MSDLASEARVVLDKACRHVGLDPSDADLLRLRSNAVFKLRAPVIVRITTSAGGPERLPAVLAMTRWLHARGFPTVRPLDDVEQPVHISDATITFWRHVPACATPPHTADLGELLRRLHELPAPPVDLPAFDDPLRGIRHDVHYRPGVLTPRERSWLMDLIAELDQEWKALPFGSPPTTLHGDAWIDNLLRHREGHPVLCDWDSVSTGPREWDLIHTHHGRRRFGLTRPDVESFTDAYGYDLRSWPGYDSLMRIRDVFAVGIHIRNAPGDPFSRRELARRLHTLRTGSLTGTWRLRP</sequence>
<accession>A0ABP6GNI3</accession>
<protein>
    <submittedName>
        <fullName evidence="2">Aminoglycoside phosphotransferase family protein</fullName>
    </submittedName>
</protein>
<feature type="domain" description="Aminoglycoside phosphotransferase" evidence="1">
    <location>
        <begin position="33"/>
        <end position="246"/>
    </location>
</feature>